<comment type="caution">
    <text evidence="2">The sequence shown here is derived from an EMBL/GenBank/DDBJ whole genome shotgun (WGS) entry which is preliminary data.</text>
</comment>
<dbReference type="Proteomes" id="UP001152622">
    <property type="component" value="Chromosome 10"/>
</dbReference>
<feature type="region of interest" description="Disordered" evidence="1">
    <location>
        <begin position="1"/>
        <end position="35"/>
    </location>
</feature>
<evidence type="ECO:0000313" key="3">
    <source>
        <dbReference type="Proteomes" id="UP001152622"/>
    </source>
</evidence>
<protein>
    <submittedName>
        <fullName evidence="2">Uncharacterized protein</fullName>
    </submittedName>
</protein>
<sequence length="73" mass="7821">MDTTATPADSEHGPIRHYPTVSRSPSTLTSEPFPGPALHRCPRARVFSPCVSIAGQGTKRPPANCKPCVIRLP</sequence>
<evidence type="ECO:0000256" key="1">
    <source>
        <dbReference type="SAM" id="MobiDB-lite"/>
    </source>
</evidence>
<feature type="compositionally biased region" description="Polar residues" evidence="1">
    <location>
        <begin position="21"/>
        <end position="30"/>
    </location>
</feature>
<evidence type="ECO:0000313" key="2">
    <source>
        <dbReference type="EMBL" id="KAJ8347721.1"/>
    </source>
</evidence>
<organism evidence="2 3">
    <name type="scientific">Synaphobranchus kaupii</name>
    <name type="common">Kaup's arrowtooth eel</name>
    <dbReference type="NCBI Taxonomy" id="118154"/>
    <lineage>
        <taxon>Eukaryota</taxon>
        <taxon>Metazoa</taxon>
        <taxon>Chordata</taxon>
        <taxon>Craniata</taxon>
        <taxon>Vertebrata</taxon>
        <taxon>Euteleostomi</taxon>
        <taxon>Actinopterygii</taxon>
        <taxon>Neopterygii</taxon>
        <taxon>Teleostei</taxon>
        <taxon>Anguilliformes</taxon>
        <taxon>Synaphobranchidae</taxon>
        <taxon>Synaphobranchus</taxon>
    </lineage>
</organism>
<keyword evidence="3" id="KW-1185">Reference proteome</keyword>
<name>A0A9Q1EYW5_SYNKA</name>
<dbReference type="EMBL" id="JAINUF010000010">
    <property type="protein sequence ID" value="KAJ8347721.1"/>
    <property type="molecule type" value="Genomic_DNA"/>
</dbReference>
<dbReference type="AlphaFoldDB" id="A0A9Q1EYW5"/>
<gene>
    <name evidence="2" type="ORF">SKAU_G00263100</name>
</gene>
<proteinExistence type="predicted"/>
<accession>A0A9Q1EYW5</accession>
<reference evidence="2" key="1">
    <citation type="journal article" date="2023" name="Science">
        <title>Genome structures resolve the early diversification of teleost fishes.</title>
        <authorList>
            <person name="Parey E."/>
            <person name="Louis A."/>
            <person name="Montfort J."/>
            <person name="Bouchez O."/>
            <person name="Roques C."/>
            <person name="Iampietro C."/>
            <person name="Lluch J."/>
            <person name="Castinel A."/>
            <person name="Donnadieu C."/>
            <person name="Desvignes T."/>
            <person name="Floi Bucao C."/>
            <person name="Jouanno E."/>
            <person name="Wen M."/>
            <person name="Mejri S."/>
            <person name="Dirks R."/>
            <person name="Jansen H."/>
            <person name="Henkel C."/>
            <person name="Chen W.J."/>
            <person name="Zahm M."/>
            <person name="Cabau C."/>
            <person name="Klopp C."/>
            <person name="Thompson A.W."/>
            <person name="Robinson-Rechavi M."/>
            <person name="Braasch I."/>
            <person name="Lecointre G."/>
            <person name="Bobe J."/>
            <person name="Postlethwait J.H."/>
            <person name="Berthelot C."/>
            <person name="Roest Crollius H."/>
            <person name="Guiguen Y."/>
        </authorList>
    </citation>
    <scope>NUCLEOTIDE SEQUENCE</scope>
    <source>
        <strain evidence="2">WJC10195</strain>
    </source>
</reference>